<comment type="caution">
    <text evidence="9">The sequence shown here is derived from an EMBL/GenBank/DDBJ whole genome shotgun (WGS) entry which is preliminary data.</text>
</comment>
<evidence type="ECO:0000256" key="3">
    <source>
        <dbReference type="ARBA" id="ARBA00022763"/>
    </source>
</evidence>
<dbReference type="InterPro" id="IPR051912">
    <property type="entry name" value="Alkylbase_DNA_Glycosylase/TA"/>
</dbReference>
<feature type="region of interest" description="Disordered" evidence="7">
    <location>
        <begin position="387"/>
        <end position="408"/>
    </location>
</feature>
<name>A0A409Y6E3_9AGAR</name>
<evidence type="ECO:0000313" key="10">
    <source>
        <dbReference type="Proteomes" id="UP000284842"/>
    </source>
</evidence>
<keyword evidence="3" id="KW-0227">DNA damage</keyword>
<keyword evidence="2 6" id="KW-0547">Nucleotide-binding</keyword>
<dbReference type="AlphaFoldDB" id="A0A409Y6E3"/>
<organism evidence="9 10">
    <name type="scientific">Panaeolus cyanescens</name>
    <dbReference type="NCBI Taxonomy" id="181874"/>
    <lineage>
        <taxon>Eukaryota</taxon>
        <taxon>Fungi</taxon>
        <taxon>Dikarya</taxon>
        <taxon>Basidiomycota</taxon>
        <taxon>Agaricomycotina</taxon>
        <taxon>Agaricomycetes</taxon>
        <taxon>Agaricomycetidae</taxon>
        <taxon>Agaricales</taxon>
        <taxon>Agaricineae</taxon>
        <taxon>Galeropsidaceae</taxon>
        <taxon>Panaeolus</taxon>
    </lineage>
</organism>
<dbReference type="GO" id="GO:0032993">
    <property type="term" value="C:protein-DNA complex"/>
    <property type="evidence" value="ECO:0007669"/>
    <property type="project" value="TreeGrafter"/>
</dbReference>
<evidence type="ECO:0000256" key="5">
    <source>
        <dbReference type="ARBA" id="ARBA00023204"/>
    </source>
</evidence>
<feature type="compositionally biased region" description="Polar residues" evidence="7">
    <location>
        <begin position="499"/>
        <end position="522"/>
    </location>
</feature>
<dbReference type="InterPro" id="IPR011009">
    <property type="entry name" value="Kinase-like_dom_sf"/>
</dbReference>
<dbReference type="GO" id="GO:0004672">
    <property type="term" value="F:protein kinase activity"/>
    <property type="evidence" value="ECO:0007669"/>
    <property type="project" value="InterPro"/>
</dbReference>
<dbReference type="Gene3D" id="1.10.340.30">
    <property type="entry name" value="Hypothetical protein, domain 2"/>
    <property type="match status" value="1"/>
</dbReference>
<feature type="binding site" evidence="6">
    <location>
        <position position="581"/>
    </location>
    <ligand>
        <name>ATP</name>
        <dbReference type="ChEBI" id="CHEBI:30616"/>
    </ligand>
</feature>
<feature type="region of interest" description="Disordered" evidence="7">
    <location>
        <begin position="656"/>
        <end position="693"/>
    </location>
</feature>
<feature type="compositionally biased region" description="Pro residues" evidence="7">
    <location>
        <begin position="17"/>
        <end position="26"/>
    </location>
</feature>
<dbReference type="InParanoid" id="A0A409Y6E3"/>
<dbReference type="SUPFAM" id="SSF56112">
    <property type="entry name" value="Protein kinase-like (PK-like)"/>
    <property type="match status" value="2"/>
</dbReference>
<dbReference type="CDD" id="cd00056">
    <property type="entry name" value="ENDO3c"/>
    <property type="match status" value="1"/>
</dbReference>
<evidence type="ECO:0000313" key="9">
    <source>
        <dbReference type="EMBL" id="PPQ98612.1"/>
    </source>
</evidence>
<feature type="region of interest" description="Disordered" evidence="7">
    <location>
        <begin position="276"/>
        <end position="302"/>
    </location>
</feature>
<keyword evidence="4 6" id="KW-0067">ATP-binding</keyword>
<accession>A0A409Y6E3</accession>
<dbReference type="GO" id="GO:0005634">
    <property type="term" value="C:nucleus"/>
    <property type="evidence" value="ECO:0007669"/>
    <property type="project" value="TreeGrafter"/>
</dbReference>
<evidence type="ECO:0000256" key="1">
    <source>
        <dbReference type="ARBA" id="ARBA00010817"/>
    </source>
</evidence>
<sequence length="915" mass="100955">MPTTRSSKHFATMGSDIPPPQAPPVPEDTEKPKINTRKRKAESDLRKNVKPRKLPEDAHDQNKTVAGSSSGIPTSEEDLVPATLTFNFQAAKEHLIQADHRFKDLFSKLKCKPFEELEQVHPFRSLVTSILGQQVSWQAARSITHKFRRLFDPSLPEKPDDEENKVNGSFPTPQQVVATDGVTLRTAGLSVRKVEYVQDLAARFADGRLSTSKLLQATDEELSEMLIQVRGIGKWTVDMFAIFSLRRPDILPVGDLGVQRGVLRWMLSLHSNKHSYSISPEKVSGGNSTDSKKPRVDDDELPSLTRIASDVESTGEREMLPLPPTFTPSIKKVLDQPSVSPGGVPPSLPAGIDVALLKSRLDGKKKVKGALLTPQEMSALTESWKPYRSIDHPSPADSDLLTPSCDQPLESLSTTIPLQSTSTTQTATLSMDIGCSKRTLSEGLSQPKSGTAHSDKAVSSDCESPPLSILSNRAYNGLSSLLRDFSFGRSFSMDESRTKACSPSDTLNQADLTSSYPASSTPPETNGRCYSFHFPEGHHLNLDFVQRYRLQDELGSGGYGFVMTAYDTVMRCEVAVKFIIKDKVPEHAWMEDDLLGRLPTEVIILSTINHDNIVKSLDLYEDALYFYLVQELHGSPWHQQHRLNVDVSPSLCSGSYPSNPQSISTPLLSPSASESSLSASVPGTPPQVFSTREPQITDNGAVSTGSPDAEIPKLLHKQLSIAQEQERLVVTRRASHDLFECIEQSADKRLTEPQAQYVFSQVVDAVLYLETLGITHRDIKDENLVIDKDLKVKLIDFGSAIMVDPLQPRPSYKVFYGTAAYASSEILLKKDYQAAPAEIWTLGVLLSYLLVGVSPFPSARDAVEGNIFLSDKHAAEFSPDAMDLMRSCLDPNPNTRATIHEVKRHRWLSPASFQS</sequence>
<dbReference type="GO" id="GO:0032131">
    <property type="term" value="F:alkylated DNA binding"/>
    <property type="evidence" value="ECO:0007669"/>
    <property type="project" value="TreeGrafter"/>
</dbReference>
<dbReference type="GO" id="GO:0008725">
    <property type="term" value="F:DNA-3-methyladenine glycosylase activity"/>
    <property type="evidence" value="ECO:0007669"/>
    <property type="project" value="TreeGrafter"/>
</dbReference>
<keyword evidence="10" id="KW-1185">Reference proteome</keyword>
<dbReference type="PROSITE" id="PS00107">
    <property type="entry name" value="PROTEIN_KINASE_ATP"/>
    <property type="match status" value="1"/>
</dbReference>
<feature type="compositionally biased region" description="Polar residues" evidence="7">
    <location>
        <begin position="442"/>
        <end position="452"/>
    </location>
</feature>
<dbReference type="GO" id="GO:0006285">
    <property type="term" value="P:base-excision repair, AP site formation"/>
    <property type="evidence" value="ECO:0007669"/>
    <property type="project" value="UniProtKB-ARBA"/>
</dbReference>
<evidence type="ECO:0000256" key="6">
    <source>
        <dbReference type="PROSITE-ProRule" id="PRU10141"/>
    </source>
</evidence>
<dbReference type="Proteomes" id="UP000284842">
    <property type="component" value="Unassembled WGS sequence"/>
</dbReference>
<feature type="compositionally biased region" description="Basic and acidic residues" evidence="7">
    <location>
        <begin position="41"/>
        <end position="62"/>
    </location>
</feature>
<feature type="region of interest" description="Disordered" evidence="7">
    <location>
        <begin position="152"/>
        <end position="172"/>
    </location>
</feature>
<dbReference type="Pfam" id="PF00069">
    <property type="entry name" value="Pkinase"/>
    <property type="match status" value="2"/>
</dbReference>
<dbReference type="Gene3D" id="3.30.200.20">
    <property type="entry name" value="Phosphorylase Kinase, domain 1"/>
    <property type="match status" value="1"/>
</dbReference>
<feature type="compositionally biased region" description="Polar residues" evidence="7">
    <location>
        <begin position="63"/>
        <end position="73"/>
    </location>
</feature>
<feature type="region of interest" description="Disordered" evidence="7">
    <location>
        <begin position="495"/>
        <end position="522"/>
    </location>
</feature>
<dbReference type="InterPro" id="IPR000719">
    <property type="entry name" value="Prot_kinase_dom"/>
</dbReference>
<dbReference type="InterPro" id="IPR017441">
    <property type="entry name" value="Protein_kinase_ATP_BS"/>
</dbReference>
<dbReference type="OrthoDB" id="10252171at2759"/>
<dbReference type="GO" id="GO:0043916">
    <property type="term" value="F:DNA-7-methylguanine glycosylase activity"/>
    <property type="evidence" value="ECO:0007669"/>
    <property type="project" value="TreeGrafter"/>
</dbReference>
<evidence type="ECO:0000259" key="8">
    <source>
        <dbReference type="PROSITE" id="PS50011"/>
    </source>
</evidence>
<dbReference type="Gene3D" id="1.10.510.10">
    <property type="entry name" value="Transferase(Phosphotransferase) domain 1"/>
    <property type="match status" value="1"/>
</dbReference>
<comment type="similarity">
    <text evidence="1">Belongs to the alkylbase DNA glycosidase AlkA family.</text>
</comment>
<dbReference type="STRING" id="181874.A0A409Y6E3"/>
<dbReference type="GO" id="GO:0005524">
    <property type="term" value="F:ATP binding"/>
    <property type="evidence" value="ECO:0007669"/>
    <property type="project" value="UniProtKB-UniRule"/>
</dbReference>
<dbReference type="InterPro" id="IPR011257">
    <property type="entry name" value="DNA_glycosylase"/>
</dbReference>
<dbReference type="Pfam" id="PF00730">
    <property type="entry name" value="HhH-GPD"/>
    <property type="match status" value="1"/>
</dbReference>
<keyword evidence="5" id="KW-0234">DNA repair</keyword>
<dbReference type="PANTHER" id="PTHR43003:SF5">
    <property type="entry name" value="DNA-3-METHYLADENINE GLYCOSYLASE"/>
    <property type="match status" value="1"/>
</dbReference>
<dbReference type="InterPro" id="IPR008271">
    <property type="entry name" value="Ser/Thr_kinase_AS"/>
</dbReference>
<reference evidence="9 10" key="1">
    <citation type="journal article" date="2018" name="Evol. Lett.">
        <title>Horizontal gene cluster transfer increased hallucinogenic mushroom diversity.</title>
        <authorList>
            <person name="Reynolds H.T."/>
            <person name="Vijayakumar V."/>
            <person name="Gluck-Thaler E."/>
            <person name="Korotkin H.B."/>
            <person name="Matheny P.B."/>
            <person name="Slot J.C."/>
        </authorList>
    </citation>
    <scope>NUCLEOTIDE SEQUENCE [LARGE SCALE GENOMIC DNA]</scope>
    <source>
        <strain evidence="9 10">2629</strain>
    </source>
</reference>
<dbReference type="InterPro" id="IPR003265">
    <property type="entry name" value="HhH-GPD_domain"/>
</dbReference>
<evidence type="ECO:0000256" key="4">
    <source>
        <dbReference type="ARBA" id="ARBA00022840"/>
    </source>
</evidence>
<evidence type="ECO:0000256" key="2">
    <source>
        <dbReference type="ARBA" id="ARBA00022741"/>
    </source>
</evidence>
<feature type="region of interest" description="Disordered" evidence="7">
    <location>
        <begin position="1"/>
        <end position="76"/>
    </location>
</feature>
<feature type="region of interest" description="Disordered" evidence="7">
    <location>
        <begin position="440"/>
        <end position="463"/>
    </location>
</feature>
<dbReference type="SUPFAM" id="SSF48150">
    <property type="entry name" value="DNA-glycosylase"/>
    <property type="match status" value="1"/>
</dbReference>
<dbReference type="Gene3D" id="1.10.1670.40">
    <property type="match status" value="1"/>
</dbReference>
<dbReference type="GO" id="GO:0006307">
    <property type="term" value="P:DNA alkylation repair"/>
    <property type="evidence" value="ECO:0007669"/>
    <property type="project" value="TreeGrafter"/>
</dbReference>
<dbReference type="FunFam" id="1.10.340.30:FF:000004">
    <property type="entry name" value="DNA-3-methyladenine glycosylase II"/>
    <property type="match status" value="1"/>
</dbReference>
<dbReference type="SMART" id="SM00220">
    <property type="entry name" value="S_TKc"/>
    <property type="match status" value="1"/>
</dbReference>
<dbReference type="PANTHER" id="PTHR43003">
    <property type="entry name" value="DNA-3-METHYLADENINE GLYCOSYLASE"/>
    <property type="match status" value="1"/>
</dbReference>
<dbReference type="PROSITE" id="PS50011">
    <property type="entry name" value="PROTEIN_KINASE_DOM"/>
    <property type="match status" value="1"/>
</dbReference>
<proteinExistence type="inferred from homology"/>
<dbReference type="SMART" id="SM00478">
    <property type="entry name" value="ENDO3c"/>
    <property type="match status" value="1"/>
</dbReference>
<evidence type="ECO:0000256" key="7">
    <source>
        <dbReference type="SAM" id="MobiDB-lite"/>
    </source>
</evidence>
<protein>
    <recommendedName>
        <fullName evidence="8">Protein kinase domain-containing protein</fullName>
    </recommendedName>
</protein>
<feature type="compositionally biased region" description="Low complexity" evidence="7">
    <location>
        <begin position="664"/>
        <end position="680"/>
    </location>
</feature>
<feature type="domain" description="Protein kinase" evidence="8">
    <location>
        <begin position="548"/>
        <end position="908"/>
    </location>
</feature>
<gene>
    <name evidence="9" type="ORF">CVT24_003945</name>
</gene>
<dbReference type="PROSITE" id="PS00108">
    <property type="entry name" value="PROTEIN_KINASE_ST"/>
    <property type="match status" value="1"/>
</dbReference>
<dbReference type="EMBL" id="NHTK01001381">
    <property type="protein sequence ID" value="PPQ98612.1"/>
    <property type="molecule type" value="Genomic_DNA"/>
</dbReference>